<dbReference type="EMBL" id="JELX01001742">
    <property type="protein sequence ID" value="KYF57870.1"/>
    <property type="molecule type" value="Genomic_DNA"/>
</dbReference>
<evidence type="ECO:0000313" key="2">
    <source>
        <dbReference type="EMBL" id="KYF57870.1"/>
    </source>
</evidence>
<organism evidence="2 3">
    <name type="scientific">Sorangium cellulosum</name>
    <name type="common">Polyangium cellulosum</name>
    <dbReference type="NCBI Taxonomy" id="56"/>
    <lineage>
        <taxon>Bacteria</taxon>
        <taxon>Pseudomonadati</taxon>
        <taxon>Myxococcota</taxon>
        <taxon>Polyangia</taxon>
        <taxon>Polyangiales</taxon>
        <taxon>Polyangiaceae</taxon>
        <taxon>Sorangium</taxon>
    </lineage>
</organism>
<feature type="domain" description="Bacterial HORMA" evidence="1">
    <location>
        <begin position="4"/>
        <end position="161"/>
    </location>
</feature>
<gene>
    <name evidence="2" type="ORF">BE04_20345</name>
</gene>
<name>A0A150PQD1_SORCE</name>
<proteinExistence type="predicted"/>
<dbReference type="InterPro" id="IPR041162">
    <property type="entry name" value="Bact_HORMA_1"/>
</dbReference>
<dbReference type="Pfam" id="PF18138">
    <property type="entry name" value="bacHORMA_1"/>
    <property type="match status" value="1"/>
</dbReference>
<evidence type="ECO:0000259" key="1">
    <source>
        <dbReference type="Pfam" id="PF18138"/>
    </source>
</evidence>
<comment type="caution">
    <text evidence="2">The sequence shown here is derived from an EMBL/GenBank/DDBJ whole genome shotgun (WGS) entry which is preliminary data.</text>
</comment>
<dbReference type="AlphaFoldDB" id="A0A150PQD1"/>
<accession>A0A150PQD1</accession>
<reference evidence="2 3" key="1">
    <citation type="submission" date="2014-02" db="EMBL/GenBank/DDBJ databases">
        <title>The small core and large imbalanced accessory genome model reveals a collaborative survival strategy of Sorangium cellulosum strains in nature.</title>
        <authorList>
            <person name="Han K."/>
            <person name="Peng R."/>
            <person name="Blom J."/>
            <person name="Li Y.-Z."/>
        </authorList>
    </citation>
    <scope>NUCLEOTIDE SEQUENCE [LARGE SCALE GENOMIC DNA]</scope>
    <source>
        <strain evidence="2 3">So0157-18</strain>
    </source>
</reference>
<sequence>MTTATTITQTSTFSEARARAVMRQVLGDFMNAASANLIAREAIQRWHEDLEYAVLHAVVDTFQLQFTKPDGARLAISYTVRDDGSVMEASKAGGLDLHGLPAGTRVNVCLTYRTGARNLEAVRAHLRSRGWTAGSSLVVGATTRDRAFSKSGFGIERSKVGDWG</sequence>
<dbReference type="Proteomes" id="UP000075604">
    <property type="component" value="Unassembled WGS sequence"/>
</dbReference>
<evidence type="ECO:0000313" key="3">
    <source>
        <dbReference type="Proteomes" id="UP000075604"/>
    </source>
</evidence>
<protein>
    <recommendedName>
        <fullName evidence="1">Bacterial HORMA domain-containing protein</fullName>
    </recommendedName>
</protein>